<dbReference type="RefSeq" id="WP_111458340.1">
    <property type="nucleotide sequence ID" value="NZ_QFYP01000001.1"/>
</dbReference>
<comment type="caution">
    <text evidence="2">The sequence shown here is derived from an EMBL/GenBank/DDBJ whole genome shotgun (WGS) entry which is preliminary data.</text>
</comment>
<organism evidence="2 3">
    <name type="scientific">Phenylobacterium hankyongense</name>
    <dbReference type="NCBI Taxonomy" id="1813876"/>
    <lineage>
        <taxon>Bacteria</taxon>
        <taxon>Pseudomonadati</taxon>
        <taxon>Pseudomonadota</taxon>
        <taxon>Alphaproteobacteria</taxon>
        <taxon>Caulobacterales</taxon>
        <taxon>Caulobacteraceae</taxon>
        <taxon>Phenylobacterium</taxon>
    </lineage>
</organism>
<feature type="compositionally biased region" description="Gly residues" evidence="1">
    <location>
        <begin position="1"/>
        <end position="11"/>
    </location>
</feature>
<dbReference type="Pfam" id="PF10768">
    <property type="entry name" value="FliX"/>
    <property type="match status" value="1"/>
</dbReference>
<dbReference type="OrthoDB" id="7173192at2"/>
<sequence length="144" mass="14913">MKVIGTGGTSSVGGPRQARPGAAAGGFRLPGPEAAIGPSQTSSTSSVGGVMGVDALLALQDVGGPLERKRRAVGRAGRILDVLDEVKVALLGGELSAQDLDRLQRAVRDERSRTDDPRLEAVLDEVELRAAVEIAKLEQARHAA</sequence>
<evidence type="ECO:0000313" key="3">
    <source>
        <dbReference type="Proteomes" id="UP000249842"/>
    </source>
</evidence>
<keyword evidence="3" id="KW-1185">Reference proteome</keyword>
<dbReference type="NCBIfam" id="NF009427">
    <property type="entry name" value="PRK12787.1-3"/>
    <property type="match status" value="1"/>
</dbReference>
<evidence type="ECO:0000256" key="1">
    <source>
        <dbReference type="SAM" id="MobiDB-lite"/>
    </source>
</evidence>
<feature type="compositionally biased region" description="Low complexity" evidence="1">
    <location>
        <begin position="12"/>
        <end position="32"/>
    </location>
</feature>
<gene>
    <name evidence="2" type="ORF">DJ021_15130</name>
</gene>
<dbReference type="AlphaFoldDB" id="A0A328B7V2"/>
<name>A0A328B7V2_9CAUL</name>
<dbReference type="GO" id="GO:0044781">
    <property type="term" value="P:bacterial-type flagellum organization"/>
    <property type="evidence" value="ECO:0007669"/>
    <property type="project" value="InterPro"/>
</dbReference>
<protein>
    <submittedName>
        <fullName evidence="2">Flagellar assembly protein FliX</fullName>
    </submittedName>
</protein>
<reference evidence="3" key="1">
    <citation type="submission" date="2018-05" db="EMBL/GenBank/DDBJ databases">
        <authorList>
            <person name="Li X."/>
        </authorList>
    </citation>
    <scope>NUCLEOTIDE SEQUENCE [LARGE SCALE GENOMIC DNA]</scope>
    <source>
        <strain evidence="3">HKS-05</strain>
    </source>
</reference>
<accession>A0A328B7V2</accession>
<keyword evidence="2" id="KW-0969">Cilium</keyword>
<keyword evidence="2" id="KW-0282">Flagellum</keyword>
<dbReference type="Proteomes" id="UP000249842">
    <property type="component" value="Unassembled WGS sequence"/>
</dbReference>
<keyword evidence="2" id="KW-0966">Cell projection</keyword>
<feature type="region of interest" description="Disordered" evidence="1">
    <location>
        <begin position="1"/>
        <end position="47"/>
    </location>
</feature>
<dbReference type="EMBL" id="QFYP01000001">
    <property type="protein sequence ID" value="RAK61048.1"/>
    <property type="molecule type" value="Genomic_DNA"/>
</dbReference>
<proteinExistence type="predicted"/>
<dbReference type="InterPro" id="IPR019704">
    <property type="entry name" value="Flagellar_assmbl_FliX_class2"/>
</dbReference>
<evidence type="ECO:0000313" key="2">
    <source>
        <dbReference type="EMBL" id="RAK61048.1"/>
    </source>
</evidence>